<proteinExistence type="predicted"/>
<dbReference type="Proteomes" id="UP000789860">
    <property type="component" value="Unassembled WGS sequence"/>
</dbReference>
<gene>
    <name evidence="1" type="ORF">SCALOS_LOCUS2696</name>
</gene>
<keyword evidence="2" id="KW-1185">Reference proteome</keyword>
<organism evidence="1 2">
    <name type="scientific">Scutellospora calospora</name>
    <dbReference type="NCBI Taxonomy" id="85575"/>
    <lineage>
        <taxon>Eukaryota</taxon>
        <taxon>Fungi</taxon>
        <taxon>Fungi incertae sedis</taxon>
        <taxon>Mucoromycota</taxon>
        <taxon>Glomeromycotina</taxon>
        <taxon>Glomeromycetes</taxon>
        <taxon>Diversisporales</taxon>
        <taxon>Gigasporaceae</taxon>
        <taxon>Scutellospora</taxon>
    </lineage>
</organism>
<name>A0ACA9KQG0_9GLOM</name>
<dbReference type="EMBL" id="CAJVPM010002510">
    <property type="protein sequence ID" value="CAG8487605.1"/>
    <property type="molecule type" value="Genomic_DNA"/>
</dbReference>
<evidence type="ECO:0000313" key="1">
    <source>
        <dbReference type="EMBL" id="CAG8487605.1"/>
    </source>
</evidence>
<accession>A0ACA9KQG0</accession>
<evidence type="ECO:0000313" key="2">
    <source>
        <dbReference type="Proteomes" id="UP000789860"/>
    </source>
</evidence>
<sequence>MPPRHIRINHSKKSNKKTKPPFKYNLSTDYFWVNTLLISVPVKINDSGISFSVFIEIALIQCKANSKERNNVLDHNKIRSTKVLSNHLVALNAPPSMATMWFFGTTSDFSKDAEIRKVTFEYAIEYKELAPGANISDNKPDNDYSIYFENGEVVFKNYKRDLTSDIVIINLNDD</sequence>
<reference evidence="1" key="1">
    <citation type="submission" date="2021-06" db="EMBL/GenBank/DDBJ databases">
        <authorList>
            <person name="Kallberg Y."/>
            <person name="Tangrot J."/>
            <person name="Rosling A."/>
        </authorList>
    </citation>
    <scope>NUCLEOTIDE SEQUENCE</scope>
    <source>
        <strain evidence="1">AU212A</strain>
    </source>
</reference>
<protein>
    <submittedName>
        <fullName evidence="1">1750_t:CDS:1</fullName>
    </submittedName>
</protein>
<comment type="caution">
    <text evidence="1">The sequence shown here is derived from an EMBL/GenBank/DDBJ whole genome shotgun (WGS) entry which is preliminary data.</text>
</comment>